<feature type="domain" description="HTH cro/C1-type" evidence="1">
    <location>
        <begin position="23"/>
        <end position="63"/>
    </location>
</feature>
<dbReference type="Gene3D" id="1.10.260.40">
    <property type="entry name" value="lambda repressor-like DNA-binding domains"/>
    <property type="match status" value="1"/>
</dbReference>
<dbReference type="PROSITE" id="PS50943">
    <property type="entry name" value="HTH_CROC1"/>
    <property type="match status" value="1"/>
</dbReference>
<dbReference type="CDD" id="cd00093">
    <property type="entry name" value="HTH_XRE"/>
    <property type="match status" value="1"/>
</dbReference>
<comment type="caution">
    <text evidence="2">The sequence shown here is derived from an EMBL/GenBank/DDBJ whole genome shotgun (WGS) entry which is preliminary data.</text>
</comment>
<accession>A0AA92WDK1</accession>
<dbReference type="AlphaFoldDB" id="A0AA92WDK1"/>
<dbReference type="Proteomes" id="UP000285604">
    <property type="component" value="Unassembled WGS sequence"/>
</dbReference>
<dbReference type="SMART" id="SM00530">
    <property type="entry name" value="HTH_XRE"/>
    <property type="match status" value="1"/>
</dbReference>
<name>A0AA92WDK1_9BACT</name>
<proteinExistence type="predicted"/>
<dbReference type="EMBL" id="QSCI01000101">
    <property type="protein sequence ID" value="RGX90402.1"/>
    <property type="molecule type" value="Genomic_DNA"/>
</dbReference>
<dbReference type="SUPFAM" id="SSF47413">
    <property type="entry name" value="lambda repressor-like DNA-binding domains"/>
    <property type="match status" value="1"/>
</dbReference>
<dbReference type="InterPro" id="IPR001387">
    <property type="entry name" value="Cro/C1-type_HTH"/>
</dbReference>
<protein>
    <submittedName>
        <fullName evidence="2">XRE family transcriptional regulator</fullName>
    </submittedName>
</protein>
<dbReference type="InterPro" id="IPR010982">
    <property type="entry name" value="Lambda_DNA-bd_dom_sf"/>
</dbReference>
<reference evidence="2 3" key="1">
    <citation type="submission" date="2018-08" db="EMBL/GenBank/DDBJ databases">
        <title>A genome reference for cultivated species of the human gut microbiota.</title>
        <authorList>
            <person name="Zou Y."/>
            <person name="Xue W."/>
            <person name="Luo G."/>
        </authorList>
    </citation>
    <scope>NUCLEOTIDE SEQUENCE [LARGE SCALE GENOMIC DNA]</scope>
    <source>
        <strain evidence="2 3">OF03-3</strain>
    </source>
</reference>
<organism evidence="2 3">
    <name type="scientific">Segatella copri</name>
    <dbReference type="NCBI Taxonomy" id="165179"/>
    <lineage>
        <taxon>Bacteria</taxon>
        <taxon>Pseudomonadati</taxon>
        <taxon>Bacteroidota</taxon>
        <taxon>Bacteroidia</taxon>
        <taxon>Bacteroidales</taxon>
        <taxon>Prevotellaceae</taxon>
        <taxon>Segatella</taxon>
    </lineage>
</organism>
<evidence type="ECO:0000313" key="2">
    <source>
        <dbReference type="EMBL" id="RGX90402.1"/>
    </source>
</evidence>
<evidence type="ECO:0000259" key="1">
    <source>
        <dbReference type="PROSITE" id="PS50943"/>
    </source>
</evidence>
<gene>
    <name evidence="2" type="ORF">DXA63_14410</name>
</gene>
<dbReference type="GO" id="GO:0003677">
    <property type="term" value="F:DNA binding"/>
    <property type="evidence" value="ECO:0007669"/>
    <property type="project" value="InterPro"/>
</dbReference>
<dbReference type="Pfam" id="PF13443">
    <property type="entry name" value="HTH_26"/>
    <property type="match status" value="1"/>
</dbReference>
<evidence type="ECO:0000313" key="3">
    <source>
        <dbReference type="Proteomes" id="UP000285604"/>
    </source>
</evidence>
<sequence length="70" mass="7912">MASKNLNRIKVVLADKQRTNKWLAEQLGKDKTTISKWCTNSSQPDLESLMKTAKLLNVEVTELLRINVVG</sequence>